<dbReference type="Pfam" id="PF00082">
    <property type="entry name" value="Peptidase_S8"/>
    <property type="match status" value="1"/>
</dbReference>
<evidence type="ECO:0000313" key="8">
    <source>
        <dbReference type="EMBL" id="CCH90153.1"/>
    </source>
</evidence>
<dbReference type="InterPro" id="IPR013783">
    <property type="entry name" value="Ig-like_fold"/>
</dbReference>
<dbReference type="PANTHER" id="PTHR43806:SF11">
    <property type="entry name" value="CEREVISIN-RELATED"/>
    <property type="match status" value="1"/>
</dbReference>
<dbReference type="InterPro" id="IPR036852">
    <property type="entry name" value="Peptidase_S8/S53_dom_sf"/>
</dbReference>
<dbReference type="InterPro" id="IPR023828">
    <property type="entry name" value="Peptidase_S8_Ser-AS"/>
</dbReference>
<comment type="similarity">
    <text evidence="1 5">Belongs to the peptidase S8 family.</text>
</comment>
<evidence type="ECO:0000256" key="5">
    <source>
        <dbReference type="PROSITE-ProRule" id="PRU01240"/>
    </source>
</evidence>
<keyword evidence="9" id="KW-1185">Reference proteome</keyword>
<dbReference type="OrthoDB" id="9798386at2"/>
<evidence type="ECO:0000256" key="1">
    <source>
        <dbReference type="ARBA" id="ARBA00011073"/>
    </source>
</evidence>
<evidence type="ECO:0000313" key="9">
    <source>
        <dbReference type="Proteomes" id="UP000006461"/>
    </source>
</evidence>
<dbReference type="SUPFAM" id="SSF52743">
    <property type="entry name" value="Subtilisin-like"/>
    <property type="match status" value="1"/>
</dbReference>
<gene>
    <name evidence="8" type="ordered locus">MODMU_4772</name>
</gene>
<name>I4F3E0_MODI5</name>
<dbReference type="GO" id="GO:0005975">
    <property type="term" value="P:carbohydrate metabolic process"/>
    <property type="evidence" value="ECO:0007669"/>
    <property type="project" value="UniProtKB-ARBA"/>
</dbReference>
<dbReference type="PROSITE" id="PS00138">
    <property type="entry name" value="SUBTILASE_SER"/>
    <property type="match status" value="1"/>
</dbReference>
<feature type="domain" description="Peptidase S8/S53" evidence="7">
    <location>
        <begin position="112"/>
        <end position="352"/>
    </location>
</feature>
<evidence type="ECO:0000256" key="3">
    <source>
        <dbReference type="ARBA" id="ARBA00022801"/>
    </source>
</evidence>
<dbReference type="GO" id="GO:0004252">
    <property type="term" value="F:serine-type endopeptidase activity"/>
    <property type="evidence" value="ECO:0007669"/>
    <property type="project" value="UniProtKB-UniRule"/>
</dbReference>
<organism evidence="8 9">
    <name type="scientific">Modestobacter italicus (strain DSM 44449 / CECT 9708 / BC 501)</name>
    <dbReference type="NCBI Taxonomy" id="2732864"/>
    <lineage>
        <taxon>Bacteria</taxon>
        <taxon>Bacillati</taxon>
        <taxon>Actinomycetota</taxon>
        <taxon>Actinomycetes</taxon>
        <taxon>Geodermatophilales</taxon>
        <taxon>Geodermatophilaceae</taxon>
        <taxon>Modestobacter</taxon>
    </lineage>
</organism>
<dbReference type="PROSITE" id="PS51257">
    <property type="entry name" value="PROKAR_LIPOPROTEIN"/>
    <property type="match status" value="1"/>
</dbReference>
<dbReference type="InterPro" id="IPR050131">
    <property type="entry name" value="Peptidase_S8_subtilisin-like"/>
</dbReference>
<dbReference type="Gene3D" id="3.40.50.200">
    <property type="entry name" value="Peptidase S8/S53 domain"/>
    <property type="match status" value="1"/>
</dbReference>
<dbReference type="eggNOG" id="COG1404">
    <property type="taxonomic scope" value="Bacteria"/>
</dbReference>
<dbReference type="InterPro" id="IPR015500">
    <property type="entry name" value="Peptidase_S8_subtilisin-rel"/>
</dbReference>
<dbReference type="PROSITE" id="PS51892">
    <property type="entry name" value="SUBTILASE"/>
    <property type="match status" value="1"/>
</dbReference>
<feature type="active site" description="Charge relay system" evidence="5">
    <location>
        <position position="121"/>
    </location>
</feature>
<evidence type="ECO:0000256" key="6">
    <source>
        <dbReference type="SAM" id="SignalP"/>
    </source>
</evidence>
<dbReference type="STRING" id="477641.MODMU_4772"/>
<dbReference type="GO" id="GO:0006508">
    <property type="term" value="P:proteolysis"/>
    <property type="evidence" value="ECO:0007669"/>
    <property type="project" value="UniProtKB-KW"/>
</dbReference>
<dbReference type="Proteomes" id="UP000006461">
    <property type="component" value="Chromosome"/>
</dbReference>
<dbReference type="PROSITE" id="PS00137">
    <property type="entry name" value="SUBTILASE_HIS"/>
    <property type="match status" value="1"/>
</dbReference>
<reference evidence="8 9" key="1">
    <citation type="journal article" date="2012" name="J. Bacteriol.">
        <title>Genome Sequence of Radiation-Resistant Modestobacter marinus Strain BC501, a Representative Actinobacterium That Thrives on Calcareous Stone Surfaces.</title>
        <authorList>
            <person name="Normand P."/>
            <person name="Gury J."/>
            <person name="Pujic P."/>
            <person name="Chouaia B."/>
            <person name="Crotti E."/>
            <person name="Brusetti L."/>
            <person name="Daffonchio D."/>
            <person name="Vacherie B."/>
            <person name="Barbe V."/>
            <person name="Medigue C."/>
            <person name="Calteau A."/>
            <person name="Ghodhbane-Gtari F."/>
            <person name="Essoussi I."/>
            <person name="Nouioui I."/>
            <person name="Abbassi-Ghozzi I."/>
            <person name="Gtari M."/>
        </authorList>
    </citation>
    <scope>NUCLEOTIDE SEQUENCE [LARGE SCALE GENOMIC DNA]</scope>
    <source>
        <strain evidence="9">BC 501</strain>
    </source>
</reference>
<keyword evidence="3 5" id="KW-0378">Hydrolase</keyword>
<dbReference type="PROSITE" id="PS51318">
    <property type="entry name" value="TAT"/>
    <property type="match status" value="1"/>
</dbReference>
<dbReference type="InterPro" id="IPR000209">
    <property type="entry name" value="Peptidase_S8/S53_dom"/>
</dbReference>
<evidence type="ECO:0000256" key="2">
    <source>
        <dbReference type="ARBA" id="ARBA00022670"/>
    </source>
</evidence>
<sequence>MQHHPARRLVVALAGSVLAVLGCVAGAPAASAADGGQVSIDVLTVVDGEYVVETVTAPRDRAAATEETLEDRADVVAADAAVDYRLDADPYWEADDPQAMSSVTDVWPRTRGAGQVVAVLDTAVDGSHPDLAGAVLAGTDTTGLAADPAEWHGTGVAGVIAARDGNGAGSAGMAPQARVLPVRVCTSATCPSAAVARGVLWAADHGADVINMSLSGGYSDVTATAVRYALDKGVSVVASAGNDGQNGNAVLYPAALEGVIAVSATTPEAAPAPWAQHGWQVDVSAVGESVVLPYRGTGYTSGTGTSFAGPAVAGAVALLRAGHPGISPAQVQAALQAGADGGGSWDRGYGAGRLDVPAAFTAADQVGAAPTVTPSAGAVDVSWPAVAGAAGYSVRVDGVVRASVTGTSARVTGLTDGTQVAVDVQADSGARSLPALASVGAGAPP</sequence>
<keyword evidence="2 5" id="KW-0645">Protease</keyword>
<proteinExistence type="inferred from homology"/>
<dbReference type="EMBL" id="FO203431">
    <property type="protein sequence ID" value="CCH90153.1"/>
    <property type="molecule type" value="Genomic_DNA"/>
</dbReference>
<dbReference type="InterPro" id="IPR006311">
    <property type="entry name" value="TAT_signal"/>
</dbReference>
<keyword evidence="4 5" id="KW-0720">Serine protease</keyword>
<dbReference type="InterPro" id="IPR022398">
    <property type="entry name" value="Peptidase_S8_His-AS"/>
</dbReference>
<evidence type="ECO:0000259" key="7">
    <source>
        <dbReference type="Pfam" id="PF00082"/>
    </source>
</evidence>
<dbReference type="PRINTS" id="PR00723">
    <property type="entry name" value="SUBTILISIN"/>
</dbReference>
<dbReference type="Gene3D" id="2.60.40.10">
    <property type="entry name" value="Immunoglobulins"/>
    <property type="match status" value="1"/>
</dbReference>
<dbReference type="AlphaFoldDB" id="I4F3E0"/>
<dbReference type="KEGG" id="mmar:MODMU_4772"/>
<keyword evidence="6" id="KW-0732">Signal</keyword>
<accession>I4F3E0</accession>
<feature type="active site" description="Charge relay system" evidence="5">
    <location>
        <position position="152"/>
    </location>
</feature>
<feature type="active site" description="Charge relay system" evidence="5">
    <location>
        <position position="306"/>
    </location>
</feature>
<evidence type="ECO:0000256" key="4">
    <source>
        <dbReference type="ARBA" id="ARBA00022825"/>
    </source>
</evidence>
<dbReference type="HOGENOM" id="CLU_011263_13_3_11"/>
<protein>
    <submittedName>
        <fullName evidence="8">Peptidase S8 and S53 subtilisin kexin sedolisin</fullName>
    </submittedName>
</protein>
<feature type="signal peptide" evidence="6">
    <location>
        <begin position="1"/>
        <end position="32"/>
    </location>
</feature>
<dbReference type="PANTHER" id="PTHR43806">
    <property type="entry name" value="PEPTIDASE S8"/>
    <property type="match status" value="1"/>
</dbReference>
<feature type="chain" id="PRO_5003689395" evidence="6">
    <location>
        <begin position="33"/>
        <end position="445"/>
    </location>
</feature>
<dbReference type="OMA" id="DCEGHAN"/>